<dbReference type="SUPFAM" id="SSF55729">
    <property type="entry name" value="Acyl-CoA N-acyltransferases (Nat)"/>
    <property type="match status" value="1"/>
</dbReference>
<evidence type="ECO:0000256" key="2">
    <source>
        <dbReference type="ARBA" id="ARBA00023315"/>
    </source>
</evidence>
<keyword evidence="2" id="KW-0012">Acyltransferase</keyword>
<feature type="domain" description="N-acetyltransferase" evidence="3">
    <location>
        <begin position="8"/>
        <end position="152"/>
    </location>
</feature>
<evidence type="ECO:0000259" key="3">
    <source>
        <dbReference type="PROSITE" id="PS51186"/>
    </source>
</evidence>
<dbReference type="AlphaFoldDB" id="A0A7W3N3U1"/>
<accession>A0A7W3N3U1</accession>
<dbReference type="GO" id="GO:0016747">
    <property type="term" value="F:acyltransferase activity, transferring groups other than amino-acyl groups"/>
    <property type="evidence" value="ECO:0007669"/>
    <property type="project" value="InterPro"/>
</dbReference>
<dbReference type="CDD" id="cd04301">
    <property type="entry name" value="NAT_SF"/>
    <property type="match status" value="1"/>
</dbReference>
<proteinExistence type="predicted"/>
<evidence type="ECO:0000313" key="5">
    <source>
        <dbReference type="Proteomes" id="UP000539313"/>
    </source>
</evidence>
<evidence type="ECO:0000313" key="4">
    <source>
        <dbReference type="EMBL" id="MBA9007058.1"/>
    </source>
</evidence>
<organism evidence="4 5">
    <name type="scientific">Thermomonospora cellulosilytica</name>
    <dbReference type="NCBI Taxonomy" id="1411118"/>
    <lineage>
        <taxon>Bacteria</taxon>
        <taxon>Bacillati</taxon>
        <taxon>Actinomycetota</taxon>
        <taxon>Actinomycetes</taxon>
        <taxon>Streptosporangiales</taxon>
        <taxon>Thermomonosporaceae</taxon>
        <taxon>Thermomonospora</taxon>
    </lineage>
</organism>
<dbReference type="Pfam" id="PF00583">
    <property type="entry name" value="Acetyltransf_1"/>
    <property type="match status" value="1"/>
</dbReference>
<dbReference type="PANTHER" id="PTHR43877:SF2">
    <property type="entry name" value="AMINOALKYLPHOSPHONATE N-ACETYLTRANSFERASE-RELATED"/>
    <property type="match status" value="1"/>
</dbReference>
<protein>
    <submittedName>
        <fullName evidence="4">GNAT superfamily N-acetyltransferase</fullName>
    </submittedName>
</protein>
<dbReference type="InterPro" id="IPR000182">
    <property type="entry name" value="GNAT_dom"/>
</dbReference>
<dbReference type="PROSITE" id="PS51186">
    <property type="entry name" value="GNAT"/>
    <property type="match status" value="1"/>
</dbReference>
<dbReference type="PANTHER" id="PTHR43877">
    <property type="entry name" value="AMINOALKYLPHOSPHONATE N-ACETYLTRANSFERASE-RELATED-RELATED"/>
    <property type="match status" value="1"/>
</dbReference>
<dbReference type="InterPro" id="IPR050832">
    <property type="entry name" value="Bact_Acetyltransf"/>
</dbReference>
<dbReference type="EMBL" id="JACJII010000001">
    <property type="protein sequence ID" value="MBA9007058.1"/>
    <property type="molecule type" value="Genomic_DNA"/>
</dbReference>
<dbReference type="Proteomes" id="UP000539313">
    <property type="component" value="Unassembled WGS sequence"/>
</dbReference>
<keyword evidence="5" id="KW-1185">Reference proteome</keyword>
<dbReference type="InterPro" id="IPR016181">
    <property type="entry name" value="Acyl_CoA_acyltransferase"/>
</dbReference>
<keyword evidence="1 4" id="KW-0808">Transferase</keyword>
<reference evidence="4 5" key="1">
    <citation type="submission" date="2020-08" db="EMBL/GenBank/DDBJ databases">
        <title>Sequencing the genomes of 1000 actinobacteria strains.</title>
        <authorList>
            <person name="Klenk H.-P."/>
        </authorList>
    </citation>
    <scope>NUCLEOTIDE SEQUENCE [LARGE SCALE GENOMIC DNA]</scope>
    <source>
        <strain evidence="4 5">DSM 45823</strain>
    </source>
</reference>
<comment type="caution">
    <text evidence="4">The sequence shown here is derived from an EMBL/GenBank/DDBJ whole genome shotgun (WGS) entry which is preliminary data.</text>
</comment>
<gene>
    <name evidence="4" type="ORF">HNR21_005940</name>
</gene>
<evidence type="ECO:0000256" key="1">
    <source>
        <dbReference type="ARBA" id="ARBA00022679"/>
    </source>
</evidence>
<dbReference type="RefSeq" id="WP_312881405.1">
    <property type="nucleotide sequence ID" value="NZ_JACJII010000001.1"/>
</dbReference>
<dbReference type="Gene3D" id="3.40.630.30">
    <property type="match status" value="1"/>
</dbReference>
<sequence>MKRISVLIDIAPATPYDRAVIELCAEQQAEIEARYPGAGEAPKGIDPQIDFLVARIGDEAVGCGGLRPLEPRVAEVTRMYVRPAHRGQGISRRLLQSLEELARTRGVRTLRLETGDLQPESIGLYQSSGYRRIPAFGPYIGNILSLCFEKHV</sequence>
<name>A0A7W3N3U1_9ACTN</name>